<evidence type="ECO:0000313" key="3">
    <source>
        <dbReference type="EMBL" id="CAF3995455.1"/>
    </source>
</evidence>
<evidence type="ECO:0000259" key="1">
    <source>
        <dbReference type="PROSITE" id="PS50208"/>
    </source>
</evidence>
<dbReference type="InterPro" id="IPR011600">
    <property type="entry name" value="Pept_C14_caspase"/>
</dbReference>
<comment type="caution">
    <text evidence="2">The sequence shown here is derived from an EMBL/GenBank/DDBJ whole genome shotgun (WGS) entry which is preliminary data.</text>
</comment>
<dbReference type="EMBL" id="CAJOBC010009747">
    <property type="protein sequence ID" value="CAF3995455.1"/>
    <property type="molecule type" value="Genomic_DNA"/>
</dbReference>
<dbReference type="Proteomes" id="UP000663829">
    <property type="component" value="Unassembled WGS sequence"/>
</dbReference>
<organism evidence="2 4">
    <name type="scientific">Didymodactylos carnosus</name>
    <dbReference type="NCBI Taxonomy" id="1234261"/>
    <lineage>
        <taxon>Eukaryota</taxon>
        <taxon>Metazoa</taxon>
        <taxon>Spiralia</taxon>
        <taxon>Gnathifera</taxon>
        <taxon>Rotifera</taxon>
        <taxon>Eurotatoria</taxon>
        <taxon>Bdelloidea</taxon>
        <taxon>Philodinida</taxon>
        <taxon>Philodinidae</taxon>
        <taxon>Didymodactylos</taxon>
    </lineage>
</organism>
<dbReference type="OrthoDB" id="417046at2759"/>
<reference evidence="2" key="1">
    <citation type="submission" date="2021-02" db="EMBL/GenBank/DDBJ databases">
        <authorList>
            <person name="Nowell W R."/>
        </authorList>
    </citation>
    <scope>NUCLEOTIDE SEQUENCE</scope>
</reference>
<dbReference type="PROSITE" id="PS50208">
    <property type="entry name" value="CASPASE_P20"/>
    <property type="match status" value="1"/>
</dbReference>
<sequence length="223" mass="25673">MCATKYNSQPQQRKIALIIGISDYENKPYLKNSINDANSMNQALQSIGFKTMLGCNLKYGEMEKIIQKFLSIIEFSDVVLFYFSGHGFHYKNVNYLIPLDSLNTFESNIKYHAISTEFILKSIEQKTCYVFICLLDCQGLKQICAPPMDCLIAIAYAPDENDSYRDRDSLFTKHLLQNITQSDKDIEKILQDVVKGVEIESDGQQILYRNGTLRHKDIYLNIH</sequence>
<proteinExistence type="predicted"/>
<name>A0A814YM88_9BILA</name>
<dbReference type="InterPro" id="IPR052039">
    <property type="entry name" value="Caspase-related_regulators"/>
</dbReference>
<dbReference type="PANTHER" id="PTHR22576:SF37">
    <property type="entry name" value="MUCOSA-ASSOCIATED LYMPHOID TISSUE LYMPHOMA TRANSLOCATION PROTEIN 1"/>
    <property type="match status" value="1"/>
</dbReference>
<protein>
    <recommendedName>
        <fullName evidence="1">Caspase family p20 domain-containing protein</fullName>
    </recommendedName>
</protein>
<dbReference type="InterPro" id="IPR029030">
    <property type="entry name" value="Caspase-like_dom_sf"/>
</dbReference>
<gene>
    <name evidence="2" type="ORF">GPM918_LOCUS25258</name>
    <name evidence="3" type="ORF">SRO942_LOCUS25267</name>
</gene>
<feature type="domain" description="Caspase family p20" evidence="1">
    <location>
        <begin position="12"/>
        <end position="87"/>
    </location>
</feature>
<evidence type="ECO:0000313" key="4">
    <source>
        <dbReference type="Proteomes" id="UP000663829"/>
    </source>
</evidence>
<dbReference type="GO" id="GO:0006508">
    <property type="term" value="P:proteolysis"/>
    <property type="evidence" value="ECO:0007669"/>
    <property type="project" value="InterPro"/>
</dbReference>
<dbReference type="GO" id="GO:0004197">
    <property type="term" value="F:cysteine-type endopeptidase activity"/>
    <property type="evidence" value="ECO:0007669"/>
    <property type="project" value="InterPro"/>
</dbReference>
<accession>A0A814YM88</accession>
<dbReference type="EMBL" id="CAJNOQ010009740">
    <property type="protein sequence ID" value="CAF1232803.1"/>
    <property type="molecule type" value="Genomic_DNA"/>
</dbReference>
<dbReference type="Gene3D" id="3.40.50.1460">
    <property type="match status" value="1"/>
</dbReference>
<dbReference type="InterPro" id="IPR001309">
    <property type="entry name" value="Pept_C14_p20"/>
</dbReference>
<dbReference type="Pfam" id="PF00656">
    <property type="entry name" value="Peptidase_C14"/>
    <property type="match status" value="1"/>
</dbReference>
<keyword evidence="4" id="KW-1185">Reference proteome</keyword>
<dbReference type="PANTHER" id="PTHR22576">
    <property type="entry name" value="MUCOSA ASSOCIATED LYMPHOID TISSUE LYMPHOMA TRANSLOCATION PROTEIN 1/PARACASPASE"/>
    <property type="match status" value="1"/>
</dbReference>
<dbReference type="SUPFAM" id="SSF52129">
    <property type="entry name" value="Caspase-like"/>
    <property type="match status" value="1"/>
</dbReference>
<dbReference type="AlphaFoldDB" id="A0A814YM88"/>
<dbReference type="Proteomes" id="UP000681722">
    <property type="component" value="Unassembled WGS sequence"/>
</dbReference>
<evidence type="ECO:0000313" key="2">
    <source>
        <dbReference type="EMBL" id="CAF1232803.1"/>
    </source>
</evidence>